<evidence type="ECO:0000313" key="3">
    <source>
        <dbReference type="EMBL" id="EMP34125.1"/>
    </source>
</evidence>
<sequence>MMEKALRLAYRHAKQSERKFFSCFLLGTLAVDEDDEGVSLTIDRFDPGREVTDGSEKVPTAPLPGDFLIPCTINAWGSSSGDVVVHNSEDFNLAFKGLQHSLCSRDSLDLSRLLTIRVHITSAENMDNLNFDFHWAAVTITNALEYTPVKSLPIIPTALARNLSGHMNIAQVQGTYKCGYLTMDQTRKLLLVLESDPKAYALPLVGIWLSGITHIYNPQVWACCLRYLFSSSIQERVLSESGSFLIVLYSLTHKAPEFYECLPCSGQTELGFQLLTSKETLHLFKNVEPSDKHPIQFELNAEKQNAETEFFSKVSTNLSIRSSPQGSSPSKLSVSDHDSGVEDEDLSPRPIPSPHPVSQQIQRLLEAQTLQPCSTKTTIGNNALPSEKQLEFVAMETQSSQGLHMRKSVSIAVSTGASLFWNAPREKQDDSVCPVKQEDTEISKEDISISMNTEQDTSNTSIASSLKAVDIPSFVESSHLVEEGTNQTGLRNVPVSPACVPNSLLEESASMYLQTGPTEGANNHMVAPNEPKTEHAGPSLPNHPSDDQKFYQDILGQVNHFLKSPSEESGYPSTKQTMVGNDGTTCRNINNPKERSSISDPGLTDKDCVISATLKQLRNLGVKIESPDKMKKNAHKVENASVLACINPEAVVPGLNYMSFVNVGMSGLTPNGVDLSMEANAIALKYLSESQLTQLSLSHTSEKTPQDSSFQNLLHTNMDKSMMGLSLISPNNMSFATKKYMKRYGLLQSSDNSEDEEELQTQNCSISSIGKCEDVLETNFKPMSEGFNFGKESSEGVCERLSINQKPYKESTGSYSLSESDGPVLRNITNEVFPPKILHQPHENSQQILKDLKPKPKLVAGKVEFTQQPDRENLGNVRLFPENLQTPTLETLNQTDSMSSVGTFLDVKHLRQLPKLF</sequence>
<dbReference type="GO" id="GO:0007052">
    <property type="term" value="P:mitotic spindle organization"/>
    <property type="evidence" value="ECO:0007669"/>
    <property type="project" value="TreeGrafter"/>
</dbReference>
<dbReference type="PANTHER" id="PTHR15128:SF0">
    <property type="entry name" value="SCL-INTERRUPTING LOCUS PROTEIN"/>
    <property type="match status" value="1"/>
</dbReference>
<feature type="region of interest" description="Disordered" evidence="1">
    <location>
        <begin position="320"/>
        <end position="359"/>
    </location>
</feature>
<feature type="compositionally biased region" description="Low complexity" evidence="1">
    <location>
        <begin position="320"/>
        <end position="333"/>
    </location>
</feature>
<evidence type="ECO:0000259" key="2">
    <source>
        <dbReference type="Pfam" id="PF15253"/>
    </source>
</evidence>
<dbReference type="Pfam" id="PF26399">
    <property type="entry name" value="PRM_STIL"/>
    <property type="match status" value="1"/>
</dbReference>
<dbReference type="GO" id="GO:0031023">
    <property type="term" value="P:microtubule organizing center organization"/>
    <property type="evidence" value="ECO:0007669"/>
    <property type="project" value="TreeGrafter"/>
</dbReference>
<dbReference type="GO" id="GO:0005815">
    <property type="term" value="C:microtubule organizing center"/>
    <property type="evidence" value="ECO:0007669"/>
    <property type="project" value="TreeGrafter"/>
</dbReference>
<feature type="domain" description="STIL N-terminal" evidence="2">
    <location>
        <begin position="1"/>
        <end position="319"/>
    </location>
</feature>
<dbReference type="Proteomes" id="UP000031443">
    <property type="component" value="Unassembled WGS sequence"/>
</dbReference>
<dbReference type="GO" id="GO:0071539">
    <property type="term" value="P:protein localization to centrosome"/>
    <property type="evidence" value="ECO:0007669"/>
    <property type="project" value="TreeGrafter"/>
</dbReference>
<feature type="region of interest" description="Disordered" evidence="1">
    <location>
        <begin position="564"/>
        <end position="584"/>
    </location>
</feature>
<accession>M7BEW3</accession>
<dbReference type="InterPro" id="IPR058559">
    <property type="entry name" value="PRM_STIL"/>
</dbReference>
<feature type="compositionally biased region" description="Polar residues" evidence="1">
    <location>
        <begin position="571"/>
        <end position="584"/>
    </location>
</feature>
<dbReference type="eggNOG" id="ENOG502QVJ5">
    <property type="taxonomic scope" value="Eukaryota"/>
</dbReference>
<gene>
    <name evidence="3" type="ORF">UY3_08728</name>
</gene>
<dbReference type="EMBL" id="KB533909">
    <property type="protein sequence ID" value="EMP34125.1"/>
    <property type="molecule type" value="Genomic_DNA"/>
</dbReference>
<organism evidence="3 4">
    <name type="scientific">Chelonia mydas</name>
    <name type="common">Green sea-turtle</name>
    <name type="synonym">Chelonia agassizi</name>
    <dbReference type="NCBI Taxonomy" id="8469"/>
    <lineage>
        <taxon>Eukaryota</taxon>
        <taxon>Metazoa</taxon>
        <taxon>Chordata</taxon>
        <taxon>Craniata</taxon>
        <taxon>Vertebrata</taxon>
        <taxon>Euteleostomi</taxon>
        <taxon>Archelosauria</taxon>
        <taxon>Testudinata</taxon>
        <taxon>Testudines</taxon>
        <taxon>Cryptodira</taxon>
        <taxon>Durocryptodira</taxon>
        <taxon>Americhelydia</taxon>
        <taxon>Chelonioidea</taxon>
        <taxon>Cheloniidae</taxon>
        <taxon>Chelonia</taxon>
    </lineage>
</organism>
<reference evidence="4" key="1">
    <citation type="journal article" date="2013" name="Nat. Genet.">
        <title>The draft genomes of soft-shell turtle and green sea turtle yield insights into the development and evolution of the turtle-specific body plan.</title>
        <authorList>
            <person name="Wang Z."/>
            <person name="Pascual-Anaya J."/>
            <person name="Zadissa A."/>
            <person name="Li W."/>
            <person name="Niimura Y."/>
            <person name="Huang Z."/>
            <person name="Li C."/>
            <person name="White S."/>
            <person name="Xiong Z."/>
            <person name="Fang D."/>
            <person name="Wang B."/>
            <person name="Ming Y."/>
            <person name="Chen Y."/>
            <person name="Zheng Y."/>
            <person name="Kuraku S."/>
            <person name="Pignatelli M."/>
            <person name="Herrero J."/>
            <person name="Beal K."/>
            <person name="Nozawa M."/>
            <person name="Li Q."/>
            <person name="Wang J."/>
            <person name="Zhang H."/>
            <person name="Yu L."/>
            <person name="Shigenobu S."/>
            <person name="Wang J."/>
            <person name="Liu J."/>
            <person name="Flicek P."/>
            <person name="Searle S."/>
            <person name="Wang J."/>
            <person name="Kuratani S."/>
            <person name="Yin Y."/>
            <person name="Aken B."/>
            <person name="Zhang G."/>
            <person name="Irie N."/>
        </authorList>
    </citation>
    <scope>NUCLEOTIDE SEQUENCE [LARGE SCALE GENOMIC DNA]</scope>
</reference>
<dbReference type="GO" id="GO:0007224">
    <property type="term" value="P:smoothened signaling pathway"/>
    <property type="evidence" value="ECO:0007669"/>
    <property type="project" value="TreeGrafter"/>
</dbReference>
<evidence type="ECO:0000256" key="1">
    <source>
        <dbReference type="SAM" id="MobiDB-lite"/>
    </source>
</evidence>
<protein>
    <submittedName>
        <fullName evidence="3">SCL-interrupting locus protein</fullName>
    </submittedName>
</protein>
<keyword evidence="4" id="KW-1185">Reference proteome</keyword>
<dbReference type="InterPro" id="IPR026123">
    <property type="entry name" value="STIL"/>
</dbReference>
<proteinExistence type="predicted"/>
<dbReference type="Pfam" id="PF15253">
    <property type="entry name" value="STIL_N"/>
    <property type="match status" value="1"/>
</dbReference>
<dbReference type="STRING" id="8469.M7BEW3"/>
<dbReference type="PANTHER" id="PTHR15128">
    <property type="entry name" value="TAL1 SCL INTERRUPTING LOCUS"/>
    <property type="match status" value="1"/>
</dbReference>
<name>M7BEW3_CHEMY</name>
<feature type="region of interest" description="Disordered" evidence="1">
    <location>
        <begin position="520"/>
        <end position="547"/>
    </location>
</feature>
<dbReference type="InterPro" id="IPR057731">
    <property type="entry name" value="STIL_N"/>
</dbReference>
<evidence type="ECO:0000313" key="4">
    <source>
        <dbReference type="Proteomes" id="UP000031443"/>
    </source>
</evidence>
<dbReference type="AlphaFoldDB" id="M7BEW3"/>